<accession>X0Z871</accession>
<name>X0Z871_9ZZZZ</name>
<dbReference type="AlphaFoldDB" id="X0Z871"/>
<organism evidence="1">
    <name type="scientific">marine sediment metagenome</name>
    <dbReference type="NCBI Taxonomy" id="412755"/>
    <lineage>
        <taxon>unclassified sequences</taxon>
        <taxon>metagenomes</taxon>
        <taxon>ecological metagenomes</taxon>
    </lineage>
</organism>
<feature type="non-terminal residue" evidence="1">
    <location>
        <position position="1"/>
    </location>
</feature>
<protein>
    <submittedName>
        <fullName evidence="1">Uncharacterized protein</fullName>
    </submittedName>
</protein>
<evidence type="ECO:0000313" key="1">
    <source>
        <dbReference type="EMBL" id="GAG54567.1"/>
    </source>
</evidence>
<comment type="caution">
    <text evidence="1">The sequence shown here is derived from an EMBL/GenBank/DDBJ whole genome shotgun (WGS) entry which is preliminary data.</text>
</comment>
<reference evidence="1" key="1">
    <citation type="journal article" date="2014" name="Front. Microbiol.">
        <title>High frequency of phylogenetically diverse reductive dehalogenase-homologous genes in deep subseafloor sedimentary metagenomes.</title>
        <authorList>
            <person name="Kawai M."/>
            <person name="Futagami T."/>
            <person name="Toyoda A."/>
            <person name="Takaki Y."/>
            <person name="Nishi S."/>
            <person name="Hori S."/>
            <person name="Arai W."/>
            <person name="Tsubouchi T."/>
            <person name="Morono Y."/>
            <person name="Uchiyama I."/>
            <person name="Ito T."/>
            <person name="Fujiyama A."/>
            <person name="Inagaki F."/>
            <person name="Takami H."/>
        </authorList>
    </citation>
    <scope>NUCLEOTIDE SEQUENCE</scope>
    <source>
        <strain evidence="1">Expedition CK06-06</strain>
    </source>
</reference>
<gene>
    <name evidence="1" type="ORF">S01H4_19097</name>
</gene>
<sequence length="38" mass="4319">AYRLTPTKKNKPKTLLIDLPAADYYIVKLDDSSALRLL</sequence>
<dbReference type="EMBL" id="BART01008495">
    <property type="protein sequence ID" value="GAG54567.1"/>
    <property type="molecule type" value="Genomic_DNA"/>
</dbReference>
<proteinExistence type="predicted"/>